<dbReference type="RefSeq" id="WP_106470912.1">
    <property type="nucleotide sequence ID" value="NZ_CP027665.1"/>
</dbReference>
<protein>
    <recommendedName>
        <fullName evidence="3">Phage tail protein</fullName>
    </recommendedName>
</protein>
<proteinExistence type="predicted"/>
<dbReference type="AlphaFoldDB" id="A0A2S0ML93"/>
<gene>
    <name evidence="1" type="ORF">C6Y53_02035</name>
</gene>
<accession>A0A2S0ML93</accession>
<evidence type="ECO:0000313" key="1">
    <source>
        <dbReference type="EMBL" id="AVO36597.1"/>
    </source>
</evidence>
<keyword evidence="2" id="KW-1185">Reference proteome</keyword>
<reference evidence="2" key="1">
    <citation type="submission" date="2018-03" db="EMBL/GenBank/DDBJ databases">
        <title>Genomic analysis of the strain SH-1 isolated from shrimp intestine.</title>
        <authorList>
            <person name="Kim Y.-S."/>
            <person name="Kim S.-E."/>
            <person name="Kim K.-H."/>
        </authorList>
    </citation>
    <scope>NUCLEOTIDE SEQUENCE [LARGE SCALE GENOMIC DNA]</scope>
    <source>
        <strain evidence="2">SH-1</strain>
    </source>
</reference>
<name>A0A2S0ML93_9RHOB</name>
<evidence type="ECO:0000313" key="2">
    <source>
        <dbReference type="Proteomes" id="UP000237655"/>
    </source>
</evidence>
<dbReference type="KEGG" id="thas:C6Y53_02035"/>
<dbReference type="EMBL" id="CP027665">
    <property type="protein sequence ID" value="AVO36597.1"/>
    <property type="molecule type" value="Genomic_DNA"/>
</dbReference>
<evidence type="ECO:0008006" key="3">
    <source>
        <dbReference type="Google" id="ProtNLM"/>
    </source>
</evidence>
<organism evidence="1 2">
    <name type="scientific">Pukyongiella litopenaei</name>
    <dbReference type="NCBI Taxonomy" id="2605946"/>
    <lineage>
        <taxon>Bacteria</taxon>
        <taxon>Pseudomonadati</taxon>
        <taxon>Pseudomonadota</taxon>
        <taxon>Alphaproteobacteria</taxon>
        <taxon>Rhodobacterales</taxon>
        <taxon>Paracoccaceae</taxon>
        <taxon>Pukyongiella</taxon>
    </lineage>
</organism>
<sequence>MATGNQTTRLVIQLGDGGTPTENFTFTCGASSFGVTLTNNLGEDAALDCANPLDVPAAIVRHLETQDTSATISGKVTTEAWPTWREWADSATEKNVKIFLDESAANNGGHWILPAYLQQLEFGKEAGGKVTFTATISGSGQRTWTDAS</sequence>
<dbReference type="Proteomes" id="UP000237655">
    <property type="component" value="Chromosome"/>
</dbReference>